<feature type="coiled-coil region" evidence="1">
    <location>
        <begin position="272"/>
        <end position="377"/>
    </location>
</feature>
<sequence>MFKSWRSNNKKIKAVFKLQFQATQVPQLKKPALTISLLPEDVGKPTFKLEKAAVQDGICLWENPIYVTVKLIRQAKTGKLNEKIFHFIVSSGSSKSGYLGEASIDFADFAEGTEPLTVSLPLKFANSGAVLHVTVQKVQGGTDQRYTVDDGDSTLPQDESLRNTLSNDHTDENYRNSTEDRNLDIFSLQNADQDGSFKASIGSNASFKSTPRQNSMPQKIMIDTFTTKNHLHRRSSTDWSVGSASDGSLADSTNSRQDSLPRDLQGASDESIEKLKSEISSLLRQSELSELELQSLRKQITKESRKAQDLSRQIIDLKEERDTIKTEYQELKSRQKCVDGEALNRLRAENKDVTDQLQEIMRELSHEQELNNDLKLQLQKTQDSNSELILAVRDLDDMLEQKNMEISHLSVKLELSKNVDKVQEKKCKCNMKEDDQQSAAALEELAREQNDACELCLLKQKIADLSDEIKLYREDREKLENYIEQLTQGMQIYSRKTTISLPS</sequence>
<dbReference type="Pfam" id="PF10358">
    <property type="entry name" value="NT-C2"/>
    <property type="match status" value="1"/>
</dbReference>
<feature type="compositionally biased region" description="Polar residues" evidence="2">
    <location>
        <begin position="237"/>
        <end position="258"/>
    </location>
</feature>
<feature type="region of interest" description="Disordered" evidence="2">
    <location>
        <begin position="232"/>
        <end position="269"/>
    </location>
</feature>
<dbReference type="PANTHER" id="PTHR34452">
    <property type="entry name" value="MYOSIN HEAVY CHAIN-RELATED PROTEIN"/>
    <property type="match status" value="1"/>
</dbReference>
<dbReference type="InterPro" id="IPR019448">
    <property type="entry name" value="NT-C2"/>
</dbReference>
<evidence type="ECO:0000256" key="1">
    <source>
        <dbReference type="SAM" id="Coils"/>
    </source>
</evidence>
<evidence type="ECO:0000256" key="2">
    <source>
        <dbReference type="SAM" id="MobiDB-lite"/>
    </source>
</evidence>
<feature type="compositionally biased region" description="Polar residues" evidence="2">
    <location>
        <begin position="154"/>
        <end position="167"/>
    </location>
</feature>
<evidence type="ECO:0000313" key="5">
    <source>
        <dbReference type="Proteomes" id="UP000467840"/>
    </source>
</evidence>
<feature type="region of interest" description="Disordered" evidence="2">
    <location>
        <begin position="144"/>
        <end position="180"/>
    </location>
</feature>
<name>A0A6A6MTA5_HEVBR</name>
<reference evidence="4 5" key="1">
    <citation type="journal article" date="2020" name="Mol. Plant">
        <title>The Chromosome-Based Rubber Tree Genome Provides New Insights into Spurge Genome Evolution and Rubber Biosynthesis.</title>
        <authorList>
            <person name="Liu J."/>
            <person name="Shi C."/>
            <person name="Shi C.C."/>
            <person name="Li W."/>
            <person name="Zhang Q.J."/>
            <person name="Zhang Y."/>
            <person name="Li K."/>
            <person name="Lu H.F."/>
            <person name="Shi C."/>
            <person name="Zhu S.T."/>
            <person name="Xiao Z.Y."/>
            <person name="Nan H."/>
            <person name="Yue Y."/>
            <person name="Zhu X.G."/>
            <person name="Wu Y."/>
            <person name="Hong X.N."/>
            <person name="Fan G.Y."/>
            <person name="Tong Y."/>
            <person name="Zhang D."/>
            <person name="Mao C.L."/>
            <person name="Liu Y.L."/>
            <person name="Hao S.J."/>
            <person name="Liu W.Q."/>
            <person name="Lv M.Q."/>
            <person name="Zhang H.B."/>
            <person name="Liu Y."/>
            <person name="Hu-Tang G.R."/>
            <person name="Wang J.P."/>
            <person name="Wang J.H."/>
            <person name="Sun Y.H."/>
            <person name="Ni S.B."/>
            <person name="Chen W.B."/>
            <person name="Zhang X.C."/>
            <person name="Jiao Y.N."/>
            <person name="Eichler E.E."/>
            <person name="Li G.H."/>
            <person name="Liu X."/>
            <person name="Gao L.Z."/>
        </authorList>
    </citation>
    <scope>NUCLEOTIDE SEQUENCE [LARGE SCALE GENOMIC DNA]</scope>
    <source>
        <strain evidence="5">cv. GT1</strain>
        <tissue evidence="4">Leaf</tissue>
    </source>
</reference>
<keyword evidence="5" id="KW-1185">Reference proteome</keyword>
<feature type="region of interest" description="Disordered" evidence="2">
    <location>
        <begin position="199"/>
        <end position="218"/>
    </location>
</feature>
<proteinExistence type="predicted"/>
<feature type="compositionally biased region" description="Basic and acidic residues" evidence="2">
    <location>
        <begin position="168"/>
        <end position="180"/>
    </location>
</feature>
<accession>A0A6A6MTA5</accession>
<comment type="caution">
    <text evidence="4">The sequence shown here is derived from an EMBL/GenBank/DDBJ whole genome shotgun (WGS) entry which is preliminary data.</text>
</comment>
<dbReference type="AlphaFoldDB" id="A0A6A6MTA5"/>
<dbReference type="PROSITE" id="PS51840">
    <property type="entry name" value="C2_NT"/>
    <property type="match status" value="1"/>
</dbReference>
<feature type="coiled-coil region" evidence="1">
    <location>
        <begin position="431"/>
        <end position="496"/>
    </location>
</feature>
<dbReference type="EMBL" id="JAAGAX010000005">
    <property type="protein sequence ID" value="KAF2315638.1"/>
    <property type="molecule type" value="Genomic_DNA"/>
</dbReference>
<organism evidence="4 5">
    <name type="scientific">Hevea brasiliensis</name>
    <name type="common">Para rubber tree</name>
    <name type="synonym">Siphonia brasiliensis</name>
    <dbReference type="NCBI Taxonomy" id="3981"/>
    <lineage>
        <taxon>Eukaryota</taxon>
        <taxon>Viridiplantae</taxon>
        <taxon>Streptophyta</taxon>
        <taxon>Embryophyta</taxon>
        <taxon>Tracheophyta</taxon>
        <taxon>Spermatophyta</taxon>
        <taxon>Magnoliopsida</taxon>
        <taxon>eudicotyledons</taxon>
        <taxon>Gunneridae</taxon>
        <taxon>Pentapetalae</taxon>
        <taxon>rosids</taxon>
        <taxon>fabids</taxon>
        <taxon>Malpighiales</taxon>
        <taxon>Euphorbiaceae</taxon>
        <taxon>Crotonoideae</taxon>
        <taxon>Micrandreae</taxon>
        <taxon>Hevea</taxon>
    </lineage>
</organism>
<feature type="domain" description="C2 NT-type" evidence="3">
    <location>
        <begin position="4"/>
        <end position="139"/>
    </location>
</feature>
<evidence type="ECO:0000259" key="3">
    <source>
        <dbReference type="PROSITE" id="PS51840"/>
    </source>
</evidence>
<protein>
    <recommendedName>
        <fullName evidence="3">C2 NT-type domain-containing protein</fullName>
    </recommendedName>
</protein>
<dbReference type="Proteomes" id="UP000467840">
    <property type="component" value="Chromosome 15"/>
</dbReference>
<evidence type="ECO:0000313" key="4">
    <source>
        <dbReference type="EMBL" id="KAF2315638.1"/>
    </source>
</evidence>
<feature type="compositionally biased region" description="Polar residues" evidence="2">
    <location>
        <begin position="201"/>
        <end position="217"/>
    </location>
</feature>
<dbReference type="PANTHER" id="PTHR34452:SF14">
    <property type="entry name" value="MYOSIN HEAVY CHAIN, MUSCLE"/>
    <property type="match status" value="1"/>
</dbReference>
<gene>
    <name evidence="4" type="ORF">GH714_040154</name>
</gene>
<keyword evidence="1" id="KW-0175">Coiled coil</keyword>